<reference evidence="8" key="1">
    <citation type="journal article" date="2019" name="Int. J. Syst. Evol. Microbiol.">
        <title>The Global Catalogue of Microorganisms (GCM) 10K type strain sequencing project: providing services to taxonomists for standard genome sequencing and annotation.</title>
        <authorList>
            <consortium name="The Broad Institute Genomics Platform"/>
            <consortium name="The Broad Institute Genome Sequencing Center for Infectious Disease"/>
            <person name="Wu L."/>
            <person name="Ma J."/>
        </authorList>
    </citation>
    <scope>NUCLEOTIDE SEQUENCE [LARGE SCALE GENOMIC DNA]</scope>
    <source>
        <strain evidence="8">TBRC 5832</strain>
    </source>
</reference>
<name>A0ABV8JGN0_9ACTN</name>
<dbReference type="InterPro" id="IPR020084">
    <property type="entry name" value="NUDIX_hydrolase_CS"/>
</dbReference>
<keyword evidence="8" id="KW-1185">Reference proteome</keyword>
<comment type="cofactor">
    <cofactor evidence="1">
        <name>Mg(2+)</name>
        <dbReference type="ChEBI" id="CHEBI:18420"/>
    </cofactor>
</comment>
<dbReference type="EMBL" id="JBHSBL010000045">
    <property type="protein sequence ID" value="MFC4072855.1"/>
    <property type="molecule type" value="Genomic_DNA"/>
</dbReference>
<dbReference type="PROSITE" id="PS00893">
    <property type="entry name" value="NUDIX_BOX"/>
    <property type="match status" value="1"/>
</dbReference>
<comment type="caution">
    <text evidence="7">The sequence shown here is derived from an EMBL/GenBank/DDBJ whole genome shotgun (WGS) entry which is preliminary data.</text>
</comment>
<organism evidence="7 8">
    <name type="scientific">Actinoplanes subglobosus</name>
    <dbReference type="NCBI Taxonomy" id="1547892"/>
    <lineage>
        <taxon>Bacteria</taxon>
        <taxon>Bacillati</taxon>
        <taxon>Actinomycetota</taxon>
        <taxon>Actinomycetes</taxon>
        <taxon>Micromonosporales</taxon>
        <taxon>Micromonosporaceae</taxon>
        <taxon>Actinoplanes</taxon>
    </lineage>
</organism>
<dbReference type="InterPro" id="IPR015797">
    <property type="entry name" value="NUDIX_hydrolase-like_dom_sf"/>
</dbReference>
<sequence length="156" mass="17180">MTTSEIPAMAKPRVAAGALLFNDAGHVLLVKPTYKAGWDIPGGYVEPHESPRAACIREIQEELGITPTIAGLLVVDWAPTEKEGDKILFVFDAGKITMEQLANIKFLDGEISEWRIIHPNALGEYTPQRLTRRLRTAIEAKERGLSSYAEHGEGMP</sequence>
<protein>
    <submittedName>
        <fullName evidence="7">NUDIX domain-containing protein</fullName>
    </submittedName>
</protein>
<dbReference type="Gene3D" id="3.90.79.10">
    <property type="entry name" value="Nucleoside Triphosphate Pyrophosphohydrolase"/>
    <property type="match status" value="1"/>
</dbReference>
<keyword evidence="3 5" id="KW-0378">Hydrolase</keyword>
<dbReference type="PANTHER" id="PTHR43046">
    <property type="entry name" value="GDP-MANNOSE MANNOSYL HYDROLASE"/>
    <property type="match status" value="1"/>
</dbReference>
<dbReference type="PRINTS" id="PR00502">
    <property type="entry name" value="NUDIXFAMILY"/>
</dbReference>
<evidence type="ECO:0000259" key="6">
    <source>
        <dbReference type="PROSITE" id="PS51462"/>
    </source>
</evidence>
<gene>
    <name evidence="7" type="ORF">ACFO0C_48650</name>
</gene>
<evidence type="ECO:0000313" key="8">
    <source>
        <dbReference type="Proteomes" id="UP001595867"/>
    </source>
</evidence>
<dbReference type="InterPro" id="IPR000086">
    <property type="entry name" value="NUDIX_hydrolase_dom"/>
</dbReference>
<comment type="similarity">
    <text evidence="2 5">Belongs to the Nudix hydrolase family.</text>
</comment>
<evidence type="ECO:0000256" key="1">
    <source>
        <dbReference type="ARBA" id="ARBA00001946"/>
    </source>
</evidence>
<evidence type="ECO:0000256" key="5">
    <source>
        <dbReference type="RuleBase" id="RU003476"/>
    </source>
</evidence>
<evidence type="ECO:0000313" key="7">
    <source>
        <dbReference type="EMBL" id="MFC4072855.1"/>
    </source>
</evidence>
<dbReference type="Pfam" id="PF00293">
    <property type="entry name" value="NUDIX"/>
    <property type="match status" value="1"/>
</dbReference>
<keyword evidence="4" id="KW-0460">Magnesium</keyword>
<evidence type="ECO:0000256" key="3">
    <source>
        <dbReference type="ARBA" id="ARBA00022801"/>
    </source>
</evidence>
<dbReference type="InterPro" id="IPR020476">
    <property type="entry name" value="Nudix_hydrolase"/>
</dbReference>
<accession>A0ABV8JGN0</accession>
<dbReference type="PANTHER" id="PTHR43046:SF12">
    <property type="entry name" value="GDP-MANNOSE MANNOSYL HYDROLASE"/>
    <property type="match status" value="1"/>
</dbReference>
<evidence type="ECO:0000256" key="4">
    <source>
        <dbReference type="ARBA" id="ARBA00022842"/>
    </source>
</evidence>
<feature type="domain" description="Nudix hydrolase" evidence="6">
    <location>
        <begin position="11"/>
        <end position="141"/>
    </location>
</feature>
<dbReference type="SUPFAM" id="SSF55811">
    <property type="entry name" value="Nudix"/>
    <property type="match status" value="1"/>
</dbReference>
<evidence type="ECO:0000256" key="2">
    <source>
        <dbReference type="ARBA" id="ARBA00005582"/>
    </source>
</evidence>
<dbReference type="PROSITE" id="PS51462">
    <property type="entry name" value="NUDIX"/>
    <property type="match status" value="1"/>
</dbReference>
<dbReference type="CDD" id="cd18876">
    <property type="entry name" value="NUDIX_Hydrolase"/>
    <property type="match status" value="1"/>
</dbReference>
<dbReference type="Proteomes" id="UP001595867">
    <property type="component" value="Unassembled WGS sequence"/>
</dbReference>
<dbReference type="RefSeq" id="WP_378073771.1">
    <property type="nucleotide sequence ID" value="NZ_JBHSBL010000045.1"/>
</dbReference>
<proteinExistence type="inferred from homology"/>